<name>A0A5K7YRH6_9BACT</name>
<reference evidence="2 3" key="1">
    <citation type="submission" date="2019-11" db="EMBL/GenBank/DDBJ databases">
        <title>Comparative genomics of hydrocarbon-degrading Desulfosarcina strains.</title>
        <authorList>
            <person name="Watanabe M."/>
            <person name="Kojima H."/>
            <person name="Fukui M."/>
        </authorList>
    </citation>
    <scope>NUCLEOTIDE SEQUENCE [LARGE SCALE GENOMIC DNA]</scope>
    <source>
        <strain evidence="2 3">PL12</strain>
    </source>
</reference>
<dbReference type="KEGG" id="dalk:DSCA_47930"/>
<dbReference type="Gene3D" id="3.40.47.10">
    <property type="match status" value="1"/>
</dbReference>
<organism evidence="2 3">
    <name type="scientific">Desulfosarcina alkanivorans</name>
    <dbReference type="NCBI Taxonomy" id="571177"/>
    <lineage>
        <taxon>Bacteria</taxon>
        <taxon>Pseudomonadati</taxon>
        <taxon>Thermodesulfobacteriota</taxon>
        <taxon>Desulfobacteria</taxon>
        <taxon>Desulfobacterales</taxon>
        <taxon>Desulfosarcinaceae</taxon>
        <taxon>Desulfosarcina</taxon>
    </lineage>
</organism>
<proteinExistence type="predicted"/>
<dbReference type="AlphaFoldDB" id="A0A5K7YRH6"/>
<protein>
    <recommendedName>
        <fullName evidence="1">Thiolase C-terminal domain-containing protein</fullName>
    </recommendedName>
</protein>
<dbReference type="InterPro" id="IPR055140">
    <property type="entry name" value="Thiolase_C_2"/>
</dbReference>
<keyword evidence="3" id="KW-1185">Reference proteome</keyword>
<feature type="domain" description="Thiolase C-terminal" evidence="1">
    <location>
        <begin position="249"/>
        <end position="377"/>
    </location>
</feature>
<dbReference type="OrthoDB" id="5411776at2"/>
<dbReference type="InterPro" id="IPR016039">
    <property type="entry name" value="Thiolase-like"/>
</dbReference>
<gene>
    <name evidence="2" type="ORF">DSCA_47930</name>
</gene>
<dbReference type="GO" id="GO:0016746">
    <property type="term" value="F:acyltransferase activity"/>
    <property type="evidence" value="ECO:0007669"/>
    <property type="project" value="InterPro"/>
</dbReference>
<dbReference type="PANTHER" id="PTHR42870">
    <property type="entry name" value="ACETYL-COA C-ACETYLTRANSFERASE"/>
    <property type="match status" value="1"/>
</dbReference>
<dbReference type="SUPFAM" id="SSF53901">
    <property type="entry name" value="Thiolase-like"/>
    <property type="match status" value="2"/>
</dbReference>
<dbReference type="EMBL" id="AP021874">
    <property type="protein sequence ID" value="BBO70863.1"/>
    <property type="molecule type" value="Genomic_DNA"/>
</dbReference>
<accession>A0A5K7YRH6</accession>
<sequence>MARRVGICAVAQTTYEPDKWNERFQGMALEVLESIQAQTGVDFSKGRGIDMSINVSDDIFDARTISDNAMTDVLGAHMGCEEKVAQEGIQALYYGLAAIQSGHVDVVLVVGHCKESQCRSRNMVTHVAFDPFYTRPVGLDFCAAAGLQAQAYIDHSGITEEQLAAVVVRSRRNALKNDRLPAIEAVTAEQVMTSPMLADPIRQLHAYPVSDGAVGMLLAAEERVGAFTDTPVWITGVGNCMDSFFLGDRDLASSFALKEAARRAYMRAGISDPKTAFDLVEVSDLFAYQQPMWLEGLGICDEGTGGLAVCATGSDSTAVNPSGGTLAGNPMILGGLVRAAEASLQLMGKAHGHQVDDASTALAHGVMGPAGQFHSVVTLARA</sequence>
<dbReference type="Proteomes" id="UP000427906">
    <property type="component" value="Chromosome"/>
</dbReference>
<evidence type="ECO:0000313" key="3">
    <source>
        <dbReference type="Proteomes" id="UP000427906"/>
    </source>
</evidence>
<evidence type="ECO:0000259" key="1">
    <source>
        <dbReference type="Pfam" id="PF22691"/>
    </source>
</evidence>
<evidence type="ECO:0000313" key="2">
    <source>
        <dbReference type="EMBL" id="BBO70863.1"/>
    </source>
</evidence>
<dbReference type="PANTHER" id="PTHR42870:SF1">
    <property type="entry name" value="NON-SPECIFIC LIPID-TRANSFER PROTEIN-LIKE 2"/>
    <property type="match status" value="1"/>
</dbReference>
<dbReference type="CDD" id="cd00829">
    <property type="entry name" value="SCP-x_thiolase"/>
    <property type="match status" value="1"/>
</dbReference>
<dbReference type="RefSeq" id="WP_155318774.1">
    <property type="nucleotide sequence ID" value="NZ_AP021874.1"/>
</dbReference>
<dbReference type="Pfam" id="PF22691">
    <property type="entry name" value="Thiolase_C_1"/>
    <property type="match status" value="1"/>
</dbReference>